<dbReference type="InterPro" id="IPR036396">
    <property type="entry name" value="Cyt_P450_sf"/>
</dbReference>
<dbReference type="PROSITE" id="PS00086">
    <property type="entry name" value="CYTOCHROME_P450"/>
    <property type="match status" value="1"/>
</dbReference>
<organism evidence="8 9">
    <name type="scientific">Kribbella sandramycini</name>
    <dbReference type="NCBI Taxonomy" id="60450"/>
    <lineage>
        <taxon>Bacteria</taxon>
        <taxon>Bacillati</taxon>
        <taxon>Actinomycetota</taxon>
        <taxon>Actinomycetes</taxon>
        <taxon>Propionibacteriales</taxon>
        <taxon>Kribbellaceae</taxon>
        <taxon>Kribbella</taxon>
    </lineage>
</organism>
<dbReference type="GO" id="GO:0005506">
    <property type="term" value="F:iron ion binding"/>
    <property type="evidence" value="ECO:0007669"/>
    <property type="project" value="InterPro"/>
</dbReference>
<dbReference type="GO" id="GO:0020037">
    <property type="term" value="F:heme binding"/>
    <property type="evidence" value="ECO:0007669"/>
    <property type="project" value="InterPro"/>
</dbReference>
<evidence type="ECO:0000256" key="6">
    <source>
        <dbReference type="ARBA" id="ARBA00023033"/>
    </source>
</evidence>
<keyword evidence="4 7" id="KW-0560">Oxidoreductase</keyword>
<evidence type="ECO:0000313" key="9">
    <source>
        <dbReference type="Proteomes" id="UP000553957"/>
    </source>
</evidence>
<dbReference type="GO" id="GO:0004497">
    <property type="term" value="F:monooxygenase activity"/>
    <property type="evidence" value="ECO:0007669"/>
    <property type="project" value="UniProtKB-KW"/>
</dbReference>
<evidence type="ECO:0000256" key="2">
    <source>
        <dbReference type="ARBA" id="ARBA00022617"/>
    </source>
</evidence>
<evidence type="ECO:0000313" key="8">
    <source>
        <dbReference type="EMBL" id="MBB6566094.1"/>
    </source>
</evidence>
<dbReference type="PANTHER" id="PTHR46696">
    <property type="entry name" value="P450, PUTATIVE (EUROFUNG)-RELATED"/>
    <property type="match status" value="1"/>
</dbReference>
<dbReference type="Pfam" id="PF00067">
    <property type="entry name" value="p450"/>
    <property type="match status" value="1"/>
</dbReference>
<keyword evidence="5 7" id="KW-0408">Iron</keyword>
<dbReference type="Gene3D" id="1.10.630.10">
    <property type="entry name" value="Cytochrome P450"/>
    <property type="match status" value="1"/>
</dbReference>
<keyword evidence="2 7" id="KW-0349">Heme</keyword>
<evidence type="ECO:0000256" key="1">
    <source>
        <dbReference type="ARBA" id="ARBA00010617"/>
    </source>
</evidence>
<accession>A0A841S9C0</accession>
<dbReference type="PRINTS" id="PR00385">
    <property type="entry name" value="P450"/>
</dbReference>
<reference evidence="8 9" key="1">
    <citation type="submission" date="2020-08" db="EMBL/GenBank/DDBJ databases">
        <title>Sequencing the genomes of 1000 actinobacteria strains.</title>
        <authorList>
            <person name="Klenk H.-P."/>
        </authorList>
    </citation>
    <scope>NUCLEOTIDE SEQUENCE [LARGE SCALE GENOMIC DNA]</scope>
    <source>
        <strain evidence="8 9">DSM 15626</strain>
    </source>
</reference>
<comment type="caution">
    <text evidence="8">The sequence shown here is derived from an EMBL/GenBank/DDBJ whole genome shotgun (WGS) entry which is preliminary data.</text>
</comment>
<protein>
    <submittedName>
        <fullName evidence="8">Cytochrome P450</fullName>
    </submittedName>
</protein>
<keyword evidence="3 7" id="KW-0479">Metal-binding</keyword>
<name>A0A841S9C0_9ACTN</name>
<dbReference type="PRINTS" id="PR00359">
    <property type="entry name" value="BP450"/>
</dbReference>
<dbReference type="AlphaFoldDB" id="A0A841S9C0"/>
<dbReference type="FunFam" id="1.10.630.10:FF:000018">
    <property type="entry name" value="Cytochrome P450 monooxygenase"/>
    <property type="match status" value="1"/>
</dbReference>
<dbReference type="SUPFAM" id="SSF48264">
    <property type="entry name" value="Cytochrome P450"/>
    <property type="match status" value="1"/>
</dbReference>
<dbReference type="Proteomes" id="UP000553957">
    <property type="component" value="Unassembled WGS sequence"/>
</dbReference>
<evidence type="ECO:0000256" key="5">
    <source>
        <dbReference type="ARBA" id="ARBA00023004"/>
    </source>
</evidence>
<sequence>MEVMVATYLKKWVGNRILSRTTGKGGLNLSKMRMFPPQVSMPLRRHGLDPVPALGEARETDPVHRLAHLFGLTVWLVTGHAEAKAVLADTTNFSNDIRPMVGSDPNRPSEGIGGLGFTDPPDHTRLRKLLTPEFTKRRLARLEPAIEKIVNDQLDLMEAKGPVADIVADFSFNVPFLLIADLLGVEEQDRDRFRALGPARFDLSGGGIGVFGSASESREFLFEIVRKQRTNPGDGLIGSIIRTQGDEIDDIELGGLADGVFLGGYETSASMLALGTLVLLRNPEHFERIRTEPGAVDVIVEELLRYLAVVQVAFPRFARHDQELFGKQVKKGDLVAVSLSGADRDKQVFGLDAEDFYPRRAAPAAHLAFGHGMHRCVGAELARMELRAAFTALAHRFPDLALAVPEEQLRFREFSIVYGVETLPVHLHAVGTRQAAG</sequence>
<dbReference type="InterPro" id="IPR017972">
    <property type="entry name" value="Cyt_P450_CS"/>
</dbReference>
<dbReference type="InterPro" id="IPR002397">
    <property type="entry name" value="Cyt_P450_B"/>
</dbReference>
<dbReference type="CDD" id="cd11030">
    <property type="entry name" value="CYP105-like"/>
    <property type="match status" value="1"/>
</dbReference>
<comment type="similarity">
    <text evidence="1 7">Belongs to the cytochrome P450 family.</text>
</comment>
<dbReference type="InterPro" id="IPR001128">
    <property type="entry name" value="Cyt_P450"/>
</dbReference>
<dbReference type="EMBL" id="JACHKF010000001">
    <property type="protein sequence ID" value="MBB6566094.1"/>
    <property type="molecule type" value="Genomic_DNA"/>
</dbReference>
<proteinExistence type="inferred from homology"/>
<dbReference type="PANTHER" id="PTHR46696:SF6">
    <property type="entry name" value="P450, PUTATIVE (EUROFUNG)-RELATED"/>
    <property type="match status" value="1"/>
</dbReference>
<evidence type="ECO:0000256" key="4">
    <source>
        <dbReference type="ARBA" id="ARBA00023002"/>
    </source>
</evidence>
<evidence type="ECO:0000256" key="7">
    <source>
        <dbReference type="RuleBase" id="RU000461"/>
    </source>
</evidence>
<keyword evidence="6 7" id="KW-0503">Monooxygenase</keyword>
<evidence type="ECO:0000256" key="3">
    <source>
        <dbReference type="ARBA" id="ARBA00022723"/>
    </source>
</evidence>
<dbReference type="GO" id="GO:0016705">
    <property type="term" value="F:oxidoreductase activity, acting on paired donors, with incorporation or reduction of molecular oxygen"/>
    <property type="evidence" value="ECO:0007669"/>
    <property type="project" value="InterPro"/>
</dbReference>
<gene>
    <name evidence="8" type="ORF">HNR71_001731</name>
</gene>